<evidence type="ECO:0000256" key="4">
    <source>
        <dbReference type="ARBA" id="ARBA00022475"/>
    </source>
</evidence>
<dbReference type="SUPFAM" id="SSF55874">
    <property type="entry name" value="ATPase domain of HSP90 chaperone/DNA topoisomerase II/histidine kinase"/>
    <property type="match status" value="1"/>
</dbReference>
<dbReference type="PANTHER" id="PTHR45528">
    <property type="entry name" value="SENSOR HISTIDINE KINASE CPXA"/>
    <property type="match status" value="1"/>
</dbReference>
<feature type="domain" description="Histidine kinase" evidence="18">
    <location>
        <begin position="194"/>
        <end position="406"/>
    </location>
</feature>
<comment type="catalytic activity">
    <reaction evidence="1">
        <text>ATP + protein L-histidine = ADP + protein N-phospho-L-histidine.</text>
        <dbReference type="EC" id="2.7.13.3"/>
    </reaction>
</comment>
<keyword evidence="8" id="KW-0547">Nucleotide-binding</keyword>
<keyword evidence="6" id="KW-0808">Transferase</keyword>
<evidence type="ECO:0000259" key="19">
    <source>
        <dbReference type="PROSITE" id="PS50885"/>
    </source>
</evidence>
<dbReference type="PANTHER" id="PTHR45528:SF11">
    <property type="entry name" value="HISTIDINE KINASE"/>
    <property type="match status" value="1"/>
</dbReference>
<evidence type="ECO:0000256" key="13">
    <source>
        <dbReference type="ARBA" id="ARBA00023026"/>
    </source>
</evidence>
<dbReference type="SMART" id="SM00304">
    <property type="entry name" value="HAMP"/>
    <property type="match status" value="1"/>
</dbReference>
<accession>A0ABY4H544</accession>
<dbReference type="Pfam" id="PF00672">
    <property type="entry name" value="HAMP"/>
    <property type="match status" value="1"/>
</dbReference>
<dbReference type="SUPFAM" id="SSF158472">
    <property type="entry name" value="HAMP domain-like"/>
    <property type="match status" value="1"/>
</dbReference>
<dbReference type="InterPro" id="IPR003594">
    <property type="entry name" value="HATPase_dom"/>
</dbReference>
<keyword evidence="10" id="KW-0067">ATP-binding</keyword>
<dbReference type="Gene3D" id="6.10.340.10">
    <property type="match status" value="1"/>
</dbReference>
<evidence type="ECO:0000256" key="3">
    <source>
        <dbReference type="ARBA" id="ARBA00012438"/>
    </source>
</evidence>
<dbReference type="EC" id="2.7.13.3" evidence="3"/>
<name>A0ABY4H544_9BACI</name>
<dbReference type="Proteomes" id="UP000831880">
    <property type="component" value="Chromosome"/>
</dbReference>
<keyword evidence="9 20" id="KW-0418">Kinase</keyword>
<keyword evidence="21" id="KW-1185">Reference proteome</keyword>
<dbReference type="CDD" id="cd06225">
    <property type="entry name" value="HAMP"/>
    <property type="match status" value="1"/>
</dbReference>
<protein>
    <recommendedName>
        <fullName evidence="16">Heme sensor protein HssS</fullName>
        <ecNumber evidence="3">2.7.13.3</ecNumber>
    </recommendedName>
</protein>
<dbReference type="RefSeq" id="WP_244755284.1">
    <property type="nucleotide sequence ID" value="NZ_CP095074.1"/>
</dbReference>
<dbReference type="InterPro" id="IPR003660">
    <property type="entry name" value="HAMP_dom"/>
</dbReference>
<reference evidence="20 21" key="1">
    <citation type="submission" date="2022-04" db="EMBL/GenBank/DDBJ databases">
        <title>Halobacillus sp. isolated from saltern.</title>
        <authorList>
            <person name="Won M."/>
            <person name="Lee C.-M."/>
            <person name="Woen H.-Y."/>
            <person name="Kwon S.-W."/>
        </authorList>
    </citation>
    <scope>NUCLEOTIDE SEQUENCE [LARGE SCALE GENOMIC DNA]</scope>
    <source>
        <strain evidence="20 21">SSTM10-2</strain>
    </source>
</reference>
<evidence type="ECO:0000256" key="11">
    <source>
        <dbReference type="ARBA" id="ARBA00022989"/>
    </source>
</evidence>
<dbReference type="PRINTS" id="PR00344">
    <property type="entry name" value="BCTRLSENSOR"/>
</dbReference>
<feature type="transmembrane region" description="Helical" evidence="17">
    <location>
        <begin position="110"/>
        <end position="131"/>
    </location>
</feature>
<keyword evidence="11 17" id="KW-1133">Transmembrane helix</keyword>
<dbReference type="EMBL" id="CP095074">
    <property type="protein sequence ID" value="UOQ95431.1"/>
    <property type="molecule type" value="Genomic_DNA"/>
</dbReference>
<dbReference type="InterPro" id="IPR003661">
    <property type="entry name" value="HisK_dim/P_dom"/>
</dbReference>
<dbReference type="InterPro" id="IPR050398">
    <property type="entry name" value="HssS/ArlS-like"/>
</dbReference>
<evidence type="ECO:0000256" key="2">
    <source>
        <dbReference type="ARBA" id="ARBA00004651"/>
    </source>
</evidence>
<evidence type="ECO:0000256" key="5">
    <source>
        <dbReference type="ARBA" id="ARBA00022553"/>
    </source>
</evidence>
<dbReference type="Gene3D" id="3.30.565.10">
    <property type="entry name" value="Histidine kinase-like ATPase, C-terminal domain"/>
    <property type="match status" value="1"/>
</dbReference>
<keyword evidence="14 17" id="KW-0472">Membrane</keyword>
<dbReference type="SMART" id="SM00388">
    <property type="entry name" value="HisKA"/>
    <property type="match status" value="1"/>
</dbReference>
<sequence>MQLYNDTSLDADTFFEQTAELSYQFYVTDSEGNGTFYGAPFRDQTLSSKAIEKVLGGTTYHGMANYPGQTFVTGFFSNELTNSIGVPVEINGEKHALFMRPNIEQQFNEIHILLAVLLVFTILLSMVLVLFSTRYIVKPIKDLTGATEKIAGGEYSIELKQNRKDEIGILARSFTSMSRQLEQVENMRQEFVSNVSHEIRTPLSSIKGYAKLLRSSSPSPEERDNYLQVIESESIRLSKLSRQLLTLAALDKDENITKSEPFTVAPILQNLLQQTRWLWESKGIAINLVASEVTYNGNEELLYQAFENLLTNSIKYTSAGGEISMTLREHQDGLRFTIQDNGNGISLEHQEKVFDRFYKVDTSRSQEKDSSGLGLSIVKKIITLHGGEIIVESELHKGSTFTVMLP</sequence>
<evidence type="ECO:0000256" key="10">
    <source>
        <dbReference type="ARBA" id="ARBA00022840"/>
    </source>
</evidence>
<evidence type="ECO:0000259" key="18">
    <source>
        <dbReference type="PROSITE" id="PS50109"/>
    </source>
</evidence>
<organism evidence="20 21">
    <name type="scientific">Halobacillus shinanisalinarum</name>
    <dbReference type="NCBI Taxonomy" id="2932258"/>
    <lineage>
        <taxon>Bacteria</taxon>
        <taxon>Bacillati</taxon>
        <taxon>Bacillota</taxon>
        <taxon>Bacilli</taxon>
        <taxon>Bacillales</taxon>
        <taxon>Bacillaceae</taxon>
        <taxon>Halobacillus</taxon>
    </lineage>
</organism>
<evidence type="ECO:0000256" key="7">
    <source>
        <dbReference type="ARBA" id="ARBA00022692"/>
    </source>
</evidence>
<evidence type="ECO:0000256" key="17">
    <source>
        <dbReference type="SAM" id="Phobius"/>
    </source>
</evidence>
<dbReference type="SMART" id="SM00387">
    <property type="entry name" value="HATPase_c"/>
    <property type="match status" value="1"/>
</dbReference>
<evidence type="ECO:0000313" key="20">
    <source>
        <dbReference type="EMBL" id="UOQ95431.1"/>
    </source>
</evidence>
<gene>
    <name evidence="20" type="ORF">MUO14_11160</name>
</gene>
<dbReference type="Pfam" id="PF02518">
    <property type="entry name" value="HATPase_c"/>
    <property type="match status" value="1"/>
</dbReference>
<dbReference type="SUPFAM" id="SSF47384">
    <property type="entry name" value="Homodimeric domain of signal transducing histidine kinase"/>
    <property type="match status" value="1"/>
</dbReference>
<keyword evidence="4" id="KW-1003">Cell membrane</keyword>
<evidence type="ECO:0000256" key="8">
    <source>
        <dbReference type="ARBA" id="ARBA00022741"/>
    </source>
</evidence>
<evidence type="ECO:0000256" key="1">
    <source>
        <dbReference type="ARBA" id="ARBA00000085"/>
    </source>
</evidence>
<dbReference type="InterPro" id="IPR005467">
    <property type="entry name" value="His_kinase_dom"/>
</dbReference>
<dbReference type="PROSITE" id="PS50109">
    <property type="entry name" value="HIS_KIN"/>
    <property type="match status" value="1"/>
</dbReference>
<evidence type="ECO:0000256" key="16">
    <source>
        <dbReference type="ARBA" id="ARBA00040841"/>
    </source>
</evidence>
<comment type="function">
    <text evidence="15">Member of the two-component regulatory system HssS/HssR involved in intracellular heme homeostasis and tempering of staphylococcal virulence. HssS functions as a heme sensor histidine kinase which is autophosphorylated at a histidine residue and transfers its phosphate group to an aspartate residue of HssR. HssR/HssS activates the expression of hrtAB, an efflux pump, in response to extracellular heme, hemin, hemoglobin or blood.</text>
</comment>
<keyword evidence="12" id="KW-0902">Two-component regulatory system</keyword>
<evidence type="ECO:0000256" key="15">
    <source>
        <dbReference type="ARBA" id="ARBA00037219"/>
    </source>
</evidence>
<proteinExistence type="predicted"/>
<dbReference type="CDD" id="cd00075">
    <property type="entry name" value="HATPase"/>
    <property type="match status" value="1"/>
</dbReference>
<dbReference type="InterPro" id="IPR036097">
    <property type="entry name" value="HisK_dim/P_sf"/>
</dbReference>
<evidence type="ECO:0000313" key="21">
    <source>
        <dbReference type="Proteomes" id="UP000831880"/>
    </source>
</evidence>
<keyword evidence="7 17" id="KW-0812">Transmembrane</keyword>
<dbReference type="InterPro" id="IPR004358">
    <property type="entry name" value="Sig_transdc_His_kin-like_C"/>
</dbReference>
<evidence type="ECO:0000256" key="6">
    <source>
        <dbReference type="ARBA" id="ARBA00022679"/>
    </source>
</evidence>
<dbReference type="PROSITE" id="PS50885">
    <property type="entry name" value="HAMP"/>
    <property type="match status" value="1"/>
</dbReference>
<comment type="subcellular location">
    <subcellularLocation>
        <location evidence="2">Cell membrane</location>
        <topology evidence="2">Multi-pass membrane protein</topology>
    </subcellularLocation>
</comment>
<feature type="domain" description="HAMP" evidence="19">
    <location>
        <begin position="134"/>
        <end position="186"/>
    </location>
</feature>
<keyword evidence="5" id="KW-0597">Phosphoprotein</keyword>
<evidence type="ECO:0000256" key="12">
    <source>
        <dbReference type="ARBA" id="ARBA00023012"/>
    </source>
</evidence>
<dbReference type="Gene3D" id="1.10.287.130">
    <property type="match status" value="1"/>
</dbReference>
<dbReference type="GO" id="GO:0016301">
    <property type="term" value="F:kinase activity"/>
    <property type="evidence" value="ECO:0007669"/>
    <property type="project" value="UniProtKB-KW"/>
</dbReference>
<dbReference type="Pfam" id="PF00512">
    <property type="entry name" value="HisKA"/>
    <property type="match status" value="1"/>
</dbReference>
<keyword evidence="13" id="KW-0843">Virulence</keyword>
<dbReference type="InterPro" id="IPR036890">
    <property type="entry name" value="HATPase_C_sf"/>
</dbReference>
<evidence type="ECO:0000256" key="14">
    <source>
        <dbReference type="ARBA" id="ARBA00023136"/>
    </source>
</evidence>
<evidence type="ECO:0000256" key="9">
    <source>
        <dbReference type="ARBA" id="ARBA00022777"/>
    </source>
</evidence>
<dbReference type="CDD" id="cd00082">
    <property type="entry name" value="HisKA"/>
    <property type="match status" value="1"/>
</dbReference>